<protein>
    <submittedName>
        <fullName evidence="1">CSON007296 protein</fullName>
    </submittedName>
</protein>
<dbReference type="EMBL" id="UFQT01002781">
    <property type="protein sequence ID" value="SSX34054.1"/>
    <property type="molecule type" value="Genomic_DNA"/>
</dbReference>
<dbReference type="Gene3D" id="1.10.238.270">
    <property type="match status" value="1"/>
</dbReference>
<proteinExistence type="predicted"/>
<dbReference type="AlphaFoldDB" id="A0A336MTZ1"/>
<sequence length="103" mass="12396">MQERYIHWKWLKIIEPVIDECKKIAYETDMEKYAKAPFNIDPDMCFFPYLSFTTCIYAKGFKNCHGDMWLKTKNCQKWMTFFNTCDSLDTTPKLINIINFLNL</sequence>
<gene>
    <name evidence="1" type="primary">CSON007296</name>
</gene>
<evidence type="ECO:0000313" key="1">
    <source>
        <dbReference type="EMBL" id="SSX34054.1"/>
    </source>
</evidence>
<accession>A0A336MTZ1</accession>
<organism evidence="1">
    <name type="scientific">Culicoides sonorensis</name>
    <name type="common">Biting midge</name>
    <dbReference type="NCBI Taxonomy" id="179676"/>
    <lineage>
        <taxon>Eukaryota</taxon>
        <taxon>Metazoa</taxon>
        <taxon>Ecdysozoa</taxon>
        <taxon>Arthropoda</taxon>
        <taxon>Hexapoda</taxon>
        <taxon>Insecta</taxon>
        <taxon>Pterygota</taxon>
        <taxon>Neoptera</taxon>
        <taxon>Endopterygota</taxon>
        <taxon>Diptera</taxon>
        <taxon>Nematocera</taxon>
        <taxon>Chironomoidea</taxon>
        <taxon>Ceratopogonidae</taxon>
        <taxon>Ceratopogoninae</taxon>
        <taxon>Culicoides</taxon>
        <taxon>Monoculicoides</taxon>
    </lineage>
</organism>
<name>A0A336MTZ1_CULSO</name>
<dbReference type="VEuPathDB" id="VectorBase:CSON007296"/>
<reference evidence="1" key="1">
    <citation type="submission" date="2018-07" db="EMBL/GenBank/DDBJ databases">
        <authorList>
            <person name="Quirk P.G."/>
            <person name="Krulwich T.A."/>
        </authorList>
    </citation>
    <scope>NUCLEOTIDE SEQUENCE</scope>
</reference>